<feature type="region of interest" description="Disordered" evidence="1">
    <location>
        <begin position="1"/>
        <end position="26"/>
    </location>
</feature>
<sequence>MAGLCEGGNEPPGSLKASKLAKPQPPTTTEITAVSYYSFLPVVEPEGGKASPKPCPAGDTRSTANVKTPLSTEDK</sequence>
<protein>
    <submittedName>
        <fullName evidence="2">Uncharacterized protein</fullName>
    </submittedName>
</protein>
<feature type="region of interest" description="Disordered" evidence="1">
    <location>
        <begin position="43"/>
        <end position="75"/>
    </location>
</feature>
<proteinExistence type="predicted"/>
<organism evidence="2 3">
    <name type="scientific">Periplaneta americana</name>
    <name type="common">American cockroach</name>
    <name type="synonym">Blatta americana</name>
    <dbReference type="NCBI Taxonomy" id="6978"/>
    <lineage>
        <taxon>Eukaryota</taxon>
        <taxon>Metazoa</taxon>
        <taxon>Ecdysozoa</taxon>
        <taxon>Arthropoda</taxon>
        <taxon>Hexapoda</taxon>
        <taxon>Insecta</taxon>
        <taxon>Pterygota</taxon>
        <taxon>Neoptera</taxon>
        <taxon>Polyneoptera</taxon>
        <taxon>Dictyoptera</taxon>
        <taxon>Blattodea</taxon>
        <taxon>Blattoidea</taxon>
        <taxon>Blattidae</taxon>
        <taxon>Blattinae</taxon>
        <taxon>Periplaneta</taxon>
    </lineage>
</organism>
<keyword evidence="3" id="KW-1185">Reference proteome</keyword>
<reference evidence="2 3" key="1">
    <citation type="journal article" date="2022" name="Allergy">
        <title>Genome assembly and annotation of Periplaneta americana reveal a comprehensive cockroach allergen profile.</title>
        <authorList>
            <person name="Wang L."/>
            <person name="Xiong Q."/>
            <person name="Saelim N."/>
            <person name="Wang L."/>
            <person name="Nong W."/>
            <person name="Wan A.T."/>
            <person name="Shi M."/>
            <person name="Liu X."/>
            <person name="Cao Q."/>
            <person name="Hui J.H.L."/>
            <person name="Sookrung N."/>
            <person name="Leung T.F."/>
            <person name="Tungtrongchitr A."/>
            <person name="Tsui S.K.W."/>
        </authorList>
    </citation>
    <scope>NUCLEOTIDE SEQUENCE [LARGE SCALE GENOMIC DNA]</scope>
    <source>
        <strain evidence="2">PWHHKU_190912</strain>
    </source>
</reference>
<name>A0ABQ8TUA7_PERAM</name>
<evidence type="ECO:0000313" key="2">
    <source>
        <dbReference type="EMBL" id="KAJ4449149.1"/>
    </source>
</evidence>
<evidence type="ECO:0000256" key="1">
    <source>
        <dbReference type="SAM" id="MobiDB-lite"/>
    </source>
</evidence>
<dbReference type="Proteomes" id="UP001148838">
    <property type="component" value="Unassembled WGS sequence"/>
</dbReference>
<dbReference type="EMBL" id="JAJSOF020000003">
    <property type="protein sequence ID" value="KAJ4449149.1"/>
    <property type="molecule type" value="Genomic_DNA"/>
</dbReference>
<comment type="caution">
    <text evidence="2">The sequence shown here is derived from an EMBL/GenBank/DDBJ whole genome shotgun (WGS) entry which is preliminary data.</text>
</comment>
<gene>
    <name evidence="2" type="ORF">ANN_00544</name>
</gene>
<feature type="compositionally biased region" description="Polar residues" evidence="1">
    <location>
        <begin position="60"/>
        <end position="75"/>
    </location>
</feature>
<evidence type="ECO:0000313" key="3">
    <source>
        <dbReference type="Proteomes" id="UP001148838"/>
    </source>
</evidence>
<accession>A0ABQ8TUA7</accession>